<keyword evidence="1" id="KW-0677">Repeat</keyword>
<dbReference type="Proteomes" id="UP000295367">
    <property type="component" value="Unassembled WGS sequence"/>
</dbReference>
<feature type="repeat" description="ANK" evidence="3">
    <location>
        <begin position="355"/>
        <end position="387"/>
    </location>
</feature>
<accession>A0A4R3XYC3</accession>
<organism evidence="4 5">
    <name type="scientific">Sulfurirhabdus autotrophica</name>
    <dbReference type="NCBI Taxonomy" id="1706046"/>
    <lineage>
        <taxon>Bacteria</taxon>
        <taxon>Pseudomonadati</taxon>
        <taxon>Pseudomonadota</taxon>
        <taxon>Betaproteobacteria</taxon>
        <taxon>Nitrosomonadales</taxon>
        <taxon>Sulfuricellaceae</taxon>
        <taxon>Sulfurirhabdus</taxon>
    </lineage>
</organism>
<sequence>MHFLRSSRLFVLTTLIVVYLAFLFGNSSFSPRDLLDAIYIRVQTDPALSSHYDWPVKLQFDAPLELPHINNYPAFARVGVRGNVHWQNNQLTVQLHEVSHAAERNLWFDCKALKEVRVGLTPMGFFGAEHSVNNPPGSWSAWQPISVERSGQRAYSTQGNWEFTIPAPLASKPWEQRLAIETKCTVKDGSVFNMTSFTSSWFLANAAHQQAYAPDPCSQTLPLREALAARCQNAVEARINSPWGRQELTHNPGKEATWLDIAIAEKMPDTIRPLVKAGIDVNSTSDDYSGDTALIYAAGNGDYKSVRELLMLGANNNQKNKIGFSPYNAAASSGYGDLAMELAEQGVNRDTNTSNAYSALSLAAYFGDRATVRRLLESGSDPDIQVGGWYNALHHAVKKDNLDLARTLLVGGANPNIGVSARRGETPLMMAAENGSIPMMKLLILMGASIDLIDQMGKNATDYAEYFRKADASDFLCKRGLEPTSIDRSPRNNETKKRANCIAPSVARPNV</sequence>
<evidence type="ECO:0000256" key="1">
    <source>
        <dbReference type="ARBA" id="ARBA00022737"/>
    </source>
</evidence>
<dbReference type="SMART" id="SM00248">
    <property type="entry name" value="ANK"/>
    <property type="match status" value="6"/>
</dbReference>
<dbReference type="EMBL" id="SMCO01000013">
    <property type="protein sequence ID" value="TCV84067.1"/>
    <property type="molecule type" value="Genomic_DNA"/>
</dbReference>
<keyword evidence="2 3" id="KW-0040">ANK repeat</keyword>
<evidence type="ECO:0000313" key="5">
    <source>
        <dbReference type="Proteomes" id="UP000295367"/>
    </source>
</evidence>
<dbReference type="SUPFAM" id="SSF48403">
    <property type="entry name" value="Ankyrin repeat"/>
    <property type="match status" value="1"/>
</dbReference>
<dbReference type="InterPro" id="IPR002110">
    <property type="entry name" value="Ankyrin_rpt"/>
</dbReference>
<feature type="repeat" description="ANK" evidence="3">
    <location>
        <begin position="289"/>
        <end position="321"/>
    </location>
</feature>
<dbReference type="PANTHER" id="PTHR24198:SF165">
    <property type="entry name" value="ANKYRIN REPEAT-CONTAINING PROTEIN-RELATED"/>
    <property type="match status" value="1"/>
</dbReference>
<evidence type="ECO:0000256" key="3">
    <source>
        <dbReference type="PROSITE-ProRule" id="PRU00023"/>
    </source>
</evidence>
<dbReference type="PROSITE" id="PS50297">
    <property type="entry name" value="ANK_REP_REGION"/>
    <property type="match status" value="3"/>
</dbReference>
<dbReference type="AlphaFoldDB" id="A0A4R3XYC3"/>
<feature type="repeat" description="ANK" evidence="3">
    <location>
        <begin position="423"/>
        <end position="455"/>
    </location>
</feature>
<comment type="caution">
    <text evidence="4">The sequence shown here is derived from an EMBL/GenBank/DDBJ whole genome shotgun (WGS) entry which is preliminary data.</text>
</comment>
<proteinExistence type="predicted"/>
<evidence type="ECO:0000313" key="4">
    <source>
        <dbReference type="EMBL" id="TCV84067.1"/>
    </source>
</evidence>
<dbReference type="PANTHER" id="PTHR24198">
    <property type="entry name" value="ANKYRIN REPEAT AND PROTEIN KINASE DOMAIN-CONTAINING PROTEIN"/>
    <property type="match status" value="1"/>
</dbReference>
<dbReference type="Pfam" id="PF12796">
    <property type="entry name" value="Ank_2"/>
    <property type="match status" value="2"/>
</dbReference>
<name>A0A4R3XYC3_9PROT</name>
<dbReference type="PROSITE" id="PS50088">
    <property type="entry name" value="ANK_REPEAT"/>
    <property type="match status" value="3"/>
</dbReference>
<dbReference type="InterPro" id="IPR036770">
    <property type="entry name" value="Ankyrin_rpt-contain_sf"/>
</dbReference>
<evidence type="ECO:0000256" key="2">
    <source>
        <dbReference type="ARBA" id="ARBA00023043"/>
    </source>
</evidence>
<keyword evidence="5" id="KW-1185">Reference proteome</keyword>
<dbReference type="Gene3D" id="1.25.40.20">
    <property type="entry name" value="Ankyrin repeat-containing domain"/>
    <property type="match status" value="1"/>
</dbReference>
<protein>
    <submittedName>
        <fullName evidence="4">Ankyrin repeat protein</fullName>
    </submittedName>
</protein>
<gene>
    <name evidence="4" type="ORF">EDC63_1132</name>
</gene>
<reference evidence="4 5" key="1">
    <citation type="submission" date="2019-03" db="EMBL/GenBank/DDBJ databases">
        <title>Genomic Encyclopedia of Type Strains, Phase IV (KMG-IV): sequencing the most valuable type-strain genomes for metagenomic binning, comparative biology and taxonomic classification.</title>
        <authorList>
            <person name="Goeker M."/>
        </authorList>
    </citation>
    <scope>NUCLEOTIDE SEQUENCE [LARGE SCALE GENOMIC DNA]</scope>
    <source>
        <strain evidence="4 5">DSM 100309</strain>
    </source>
</reference>